<reference evidence="8 9" key="1">
    <citation type="submission" date="2018-04" db="EMBL/GenBank/DDBJ databases">
        <title>Novel Campyloabacter and Helicobacter Species and Strains.</title>
        <authorList>
            <person name="Mannion A.J."/>
            <person name="Shen Z."/>
            <person name="Fox J.G."/>
        </authorList>
    </citation>
    <scope>NUCLEOTIDE SEQUENCE [LARGE SCALE GENOMIC DNA]</scope>
    <source>
        <strain evidence="8 9">MIT 98-6070</strain>
    </source>
</reference>
<dbReference type="AlphaFoldDB" id="A0A3D8I1U4"/>
<keyword evidence="3 6" id="KW-0812">Transmembrane</keyword>
<dbReference type="RefSeq" id="WP_104700433.1">
    <property type="nucleotide sequence ID" value="NZ_FZPP01000032.1"/>
</dbReference>
<feature type="transmembrane region" description="Helical" evidence="6">
    <location>
        <begin position="120"/>
        <end position="153"/>
    </location>
</feature>
<organism evidence="8 9">
    <name type="scientific">Helicobacter marmotae</name>
    <dbReference type="NCBI Taxonomy" id="152490"/>
    <lineage>
        <taxon>Bacteria</taxon>
        <taxon>Pseudomonadati</taxon>
        <taxon>Campylobacterota</taxon>
        <taxon>Epsilonproteobacteria</taxon>
        <taxon>Campylobacterales</taxon>
        <taxon>Helicobacteraceae</taxon>
        <taxon>Helicobacter</taxon>
    </lineage>
</organism>
<evidence type="ECO:0000259" key="7">
    <source>
        <dbReference type="Pfam" id="PF03600"/>
    </source>
</evidence>
<feature type="transmembrane region" description="Helical" evidence="6">
    <location>
        <begin position="258"/>
        <end position="274"/>
    </location>
</feature>
<feature type="transmembrane region" description="Helical" evidence="6">
    <location>
        <begin position="79"/>
        <end position="100"/>
    </location>
</feature>
<keyword evidence="4 6" id="KW-1133">Transmembrane helix</keyword>
<feature type="domain" description="Citrate transporter-like" evidence="7">
    <location>
        <begin position="11"/>
        <end position="402"/>
    </location>
</feature>
<evidence type="ECO:0000256" key="6">
    <source>
        <dbReference type="SAM" id="Phobius"/>
    </source>
</evidence>
<dbReference type="InterPro" id="IPR004680">
    <property type="entry name" value="Cit_transptr-like_dom"/>
</dbReference>
<feature type="transmembrane region" description="Helical" evidence="6">
    <location>
        <begin position="376"/>
        <end position="397"/>
    </location>
</feature>
<protein>
    <submittedName>
        <fullName evidence="8">Citrate transporter</fullName>
    </submittedName>
</protein>
<feature type="transmembrane region" description="Helical" evidence="6">
    <location>
        <begin position="165"/>
        <end position="184"/>
    </location>
</feature>
<evidence type="ECO:0000256" key="3">
    <source>
        <dbReference type="ARBA" id="ARBA00022692"/>
    </source>
</evidence>
<dbReference type="GO" id="GO:0016020">
    <property type="term" value="C:membrane"/>
    <property type="evidence" value="ECO:0007669"/>
    <property type="project" value="UniProtKB-SubCell"/>
</dbReference>
<evidence type="ECO:0000313" key="9">
    <source>
        <dbReference type="Proteomes" id="UP000256599"/>
    </source>
</evidence>
<feature type="transmembrane region" description="Helical" evidence="6">
    <location>
        <begin position="37"/>
        <end position="58"/>
    </location>
</feature>
<comment type="subcellular location">
    <subcellularLocation>
        <location evidence="1">Membrane</location>
        <topology evidence="1">Multi-pass membrane protein</topology>
    </subcellularLocation>
</comment>
<proteinExistence type="predicted"/>
<dbReference type="EMBL" id="NXLR01000024">
    <property type="protein sequence ID" value="RDU58956.1"/>
    <property type="molecule type" value="Genomic_DNA"/>
</dbReference>
<feature type="transmembrane region" description="Helical" evidence="6">
    <location>
        <begin position="204"/>
        <end position="225"/>
    </location>
</feature>
<evidence type="ECO:0000256" key="2">
    <source>
        <dbReference type="ARBA" id="ARBA00022448"/>
    </source>
</evidence>
<comment type="caution">
    <text evidence="8">The sequence shown here is derived from an EMBL/GenBank/DDBJ whole genome shotgun (WGS) entry which is preliminary data.</text>
</comment>
<evidence type="ECO:0000313" key="8">
    <source>
        <dbReference type="EMBL" id="RDU58956.1"/>
    </source>
</evidence>
<evidence type="ECO:0000256" key="4">
    <source>
        <dbReference type="ARBA" id="ARBA00022989"/>
    </source>
</evidence>
<accession>A0A3D8I1U4</accession>
<keyword evidence="2" id="KW-0813">Transport</keyword>
<keyword evidence="9" id="KW-1185">Reference proteome</keyword>
<evidence type="ECO:0000256" key="1">
    <source>
        <dbReference type="ARBA" id="ARBA00004141"/>
    </source>
</evidence>
<dbReference type="Pfam" id="PF03600">
    <property type="entry name" value="CitMHS"/>
    <property type="match status" value="1"/>
</dbReference>
<dbReference type="GO" id="GO:0055085">
    <property type="term" value="P:transmembrane transport"/>
    <property type="evidence" value="ECO:0007669"/>
    <property type="project" value="InterPro"/>
</dbReference>
<gene>
    <name evidence="8" type="ORF">CQA63_08700</name>
</gene>
<feature type="transmembrane region" description="Helical" evidence="6">
    <location>
        <begin position="409"/>
        <end position="428"/>
    </location>
</feature>
<dbReference type="OrthoDB" id="5329450at2"/>
<feature type="transmembrane region" description="Helical" evidence="6">
    <location>
        <begin position="280"/>
        <end position="298"/>
    </location>
</feature>
<sequence length="458" mass="48913">MSTILALIGFASLIAMVVVLLLDKASPQVTFILISSIVGFSLVGVESLNAFGVHLHIGQTLGLKGDFTLNELAGFIKKGITSVAPTAALFIFSILFFTTLSAAGMFEKIINALTARSGNNIYGVMILSVVIACIAHLDGSGASTFLIAIPALLPIYQKLNIRSTTLMLILTASMGVMNLLPWGGPTLRVATITEVDATWLYFKLMPMQIVGLILALCIALIMGYIESKRIALGANEKAFESFAQHNNDKSDLKRDDRFWLNCILGIVILVLLFSSGLPSYFPFMIGSAIALIINYPSLKKQDKVIKEASSAAMMMATTLLAAGVLIGVFDKSGIMKLMAQTILDFMPDALGGYLIIAVGVLAVPMALIFCTDSYFYGILPIVASVGAAFGIDAVALGIVMCVCRNCATFISPVVPATLLGCGLAGVSIRDHIKTSFFWIWGISIICLIFGALWGIFTF</sequence>
<dbReference type="Proteomes" id="UP000256599">
    <property type="component" value="Unassembled WGS sequence"/>
</dbReference>
<name>A0A3D8I1U4_9HELI</name>
<feature type="transmembrane region" description="Helical" evidence="6">
    <location>
        <begin position="435"/>
        <end position="456"/>
    </location>
</feature>
<feature type="transmembrane region" description="Helical" evidence="6">
    <location>
        <begin position="349"/>
        <end position="369"/>
    </location>
</feature>
<feature type="transmembrane region" description="Helical" evidence="6">
    <location>
        <begin position="310"/>
        <end position="329"/>
    </location>
</feature>
<evidence type="ECO:0000256" key="5">
    <source>
        <dbReference type="ARBA" id="ARBA00023136"/>
    </source>
</evidence>
<keyword evidence="5 6" id="KW-0472">Membrane</keyword>